<evidence type="ECO:0000313" key="2">
    <source>
        <dbReference type="EMBL" id="GAI72014.1"/>
    </source>
</evidence>
<dbReference type="Pfam" id="PF08348">
    <property type="entry name" value="PAS_6"/>
    <property type="match status" value="1"/>
</dbReference>
<proteinExistence type="predicted"/>
<evidence type="ECO:0000259" key="1">
    <source>
        <dbReference type="Pfam" id="PF08348"/>
    </source>
</evidence>
<protein>
    <recommendedName>
        <fullName evidence="1">YheO-like domain-containing protein</fullName>
    </recommendedName>
</protein>
<dbReference type="PANTHER" id="PTHR35568">
    <property type="entry name" value="TRANSCRIPTIONAL REGULATOR DAUR"/>
    <property type="match status" value="1"/>
</dbReference>
<dbReference type="PANTHER" id="PTHR35568:SF1">
    <property type="entry name" value="TRANSCRIPTIONAL REGULATOR DAUR"/>
    <property type="match status" value="1"/>
</dbReference>
<feature type="domain" description="YheO-like" evidence="1">
    <location>
        <begin position="13"/>
        <end position="71"/>
    </location>
</feature>
<comment type="caution">
    <text evidence="2">The sequence shown here is derived from an EMBL/GenBank/DDBJ whole genome shotgun (WGS) entry which is preliminary data.</text>
</comment>
<dbReference type="EMBL" id="BARW01002556">
    <property type="protein sequence ID" value="GAI72014.1"/>
    <property type="molecule type" value="Genomic_DNA"/>
</dbReference>
<dbReference type="AlphaFoldDB" id="X1SW51"/>
<dbReference type="InterPro" id="IPR013559">
    <property type="entry name" value="YheO"/>
</dbReference>
<accession>X1SW51</accession>
<organism evidence="2">
    <name type="scientific">marine sediment metagenome</name>
    <dbReference type="NCBI Taxonomy" id="412755"/>
    <lineage>
        <taxon>unclassified sequences</taxon>
        <taxon>metagenomes</taxon>
        <taxon>ecological metagenomes</taxon>
    </lineage>
</organism>
<name>X1SW51_9ZZZZ</name>
<reference evidence="2" key="1">
    <citation type="journal article" date="2014" name="Front. Microbiol.">
        <title>High frequency of phylogenetically diverse reductive dehalogenase-homologous genes in deep subseafloor sedimentary metagenomes.</title>
        <authorList>
            <person name="Kawai M."/>
            <person name="Futagami T."/>
            <person name="Toyoda A."/>
            <person name="Takaki Y."/>
            <person name="Nishi S."/>
            <person name="Hori S."/>
            <person name="Arai W."/>
            <person name="Tsubouchi T."/>
            <person name="Morono Y."/>
            <person name="Uchiyama I."/>
            <person name="Ito T."/>
            <person name="Fujiyama A."/>
            <person name="Inagaki F."/>
            <person name="Takami H."/>
        </authorList>
    </citation>
    <scope>NUCLEOTIDE SEQUENCE</scope>
    <source>
        <strain evidence="2">Expedition CK06-06</strain>
    </source>
</reference>
<gene>
    <name evidence="2" type="ORF">S12H4_07054</name>
</gene>
<dbReference type="InterPro" id="IPR039446">
    <property type="entry name" value="DauR-like"/>
</dbReference>
<sequence>MNSKKEDKNYLFNNLKMIAEAIGKTFGKNCEVVIHDYSNPNHSIIKIVNGYITGRKVGDSLTDLALADWGKGNLGENNIYSFIFLKPFNRIVIYSSGP</sequence>